<evidence type="ECO:0000313" key="2">
    <source>
        <dbReference type="EMBL" id="RRT42447.1"/>
    </source>
</evidence>
<feature type="compositionally biased region" description="Basic and acidic residues" evidence="1">
    <location>
        <begin position="362"/>
        <end position="374"/>
    </location>
</feature>
<accession>A0A426XSG1</accession>
<reference evidence="2 3" key="1">
    <citation type="journal article" date="2014" name="Agronomy (Basel)">
        <title>A Draft Genome Sequence for Ensete ventricosum, the Drought-Tolerant Tree Against Hunger.</title>
        <authorList>
            <person name="Harrison J."/>
            <person name="Moore K.A."/>
            <person name="Paszkiewicz K."/>
            <person name="Jones T."/>
            <person name="Grant M."/>
            <person name="Ambacheew D."/>
            <person name="Muzemil S."/>
            <person name="Studholme D.J."/>
        </authorList>
    </citation>
    <scope>NUCLEOTIDE SEQUENCE [LARGE SCALE GENOMIC DNA]</scope>
</reference>
<evidence type="ECO:0000256" key="1">
    <source>
        <dbReference type="SAM" id="MobiDB-lite"/>
    </source>
</evidence>
<evidence type="ECO:0000313" key="3">
    <source>
        <dbReference type="Proteomes" id="UP000287651"/>
    </source>
</evidence>
<feature type="region of interest" description="Disordered" evidence="1">
    <location>
        <begin position="294"/>
        <end position="343"/>
    </location>
</feature>
<feature type="region of interest" description="Disordered" evidence="1">
    <location>
        <begin position="359"/>
        <end position="383"/>
    </location>
</feature>
<dbReference type="Proteomes" id="UP000287651">
    <property type="component" value="Unassembled WGS sequence"/>
</dbReference>
<feature type="compositionally biased region" description="Basic and acidic residues" evidence="1">
    <location>
        <begin position="298"/>
        <end position="312"/>
    </location>
</feature>
<feature type="region of interest" description="Disordered" evidence="1">
    <location>
        <begin position="55"/>
        <end position="81"/>
    </location>
</feature>
<comment type="caution">
    <text evidence="2">The sequence shown here is derived from an EMBL/GenBank/DDBJ whole genome shotgun (WGS) entry which is preliminary data.</text>
</comment>
<name>A0A426XSG1_ENSVE</name>
<sequence>MSFVVFAARRAPAGKGCRPCPPYLCQVGRMTVDPSMPASGRLPRVGSATLAGQLSGGARTVNSGTNPEGLAEKVNSGTNPDELAEKVNSGTNPEDLAERANLGTNLRDLAERVNSGTNPEDLAERVNSDTNTEDFAERVNSDTNPEDLADNVNSGTNPEDFVENVNSDMNPEDFIENVNSGTNPEDLAEKVNSGTNPKDFIEKVNLGTNPEDFIEKVNSGTNHEDLILFSSVGMTSSDSSSSVRVISSRGRGMRVGVILRPVPRERLRGPRRHSNAPGICIWVDALEVDLTMRHKSRHGEGESRSHSKDKKPAAPSEEPDTPVESDEGGASPVHHRPRSMKDLFKMKVHKDNTGYYTLQMSKLEHQDPDKEMKARWRGLKNST</sequence>
<dbReference type="AlphaFoldDB" id="A0A426XSG1"/>
<dbReference type="EMBL" id="AMZH03017832">
    <property type="protein sequence ID" value="RRT42447.1"/>
    <property type="molecule type" value="Genomic_DNA"/>
</dbReference>
<proteinExistence type="predicted"/>
<feature type="compositionally biased region" description="Acidic residues" evidence="1">
    <location>
        <begin position="317"/>
        <end position="327"/>
    </location>
</feature>
<gene>
    <name evidence="2" type="ORF">B296_00022429</name>
</gene>
<organism evidence="2 3">
    <name type="scientific">Ensete ventricosum</name>
    <name type="common">Abyssinian banana</name>
    <name type="synonym">Musa ensete</name>
    <dbReference type="NCBI Taxonomy" id="4639"/>
    <lineage>
        <taxon>Eukaryota</taxon>
        <taxon>Viridiplantae</taxon>
        <taxon>Streptophyta</taxon>
        <taxon>Embryophyta</taxon>
        <taxon>Tracheophyta</taxon>
        <taxon>Spermatophyta</taxon>
        <taxon>Magnoliopsida</taxon>
        <taxon>Liliopsida</taxon>
        <taxon>Zingiberales</taxon>
        <taxon>Musaceae</taxon>
        <taxon>Ensete</taxon>
    </lineage>
</organism>
<protein>
    <submittedName>
        <fullName evidence="2">Uncharacterized protein</fullName>
    </submittedName>
</protein>